<proteinExistence type="inferred from homology"/>
<dbReference type="AlphaFoldDB" id="F0XAM2"/>
<dbReference type="FunCoup" id="F0XAM2">
    <property type="interactions" value="55"/>
</dbReference>
<dbReference type="GeneID" id="25976590"/>
<organism evidence="9">
    <name type="scientific">Grosmannia clavigera (strain kw1407 / UAMH 11150)</name>
    <name type="common">Blue stain fungus</name>
    <name type="synonym">Graphiocladiella clavigera</name>
    <dbReference type="NCBI Taxonomy" id="655863"/>
    <lineage>
        <taxon>Eukaryota</taxon>
        <taxon>Fungi</taxon>
        <taxon>Dikarya</taxon>
        <taxon>Ascomycota</taxon>
        <taxon>Pezizomycotina</taxon>
        <taxon>Sordariomycetes</taxon>
        <taxon>Sordariomycetidae</taxon>
        <taxon>Ophiostomatales</taxon>
        <taxon>Ophiostomataceae</taxon>
        <taxon>Leptographium</taxon>
    </lineage>
</organism>
<dbReference type="Proteomes" id="UP000007796">
    <property type="component" value="Unassembled WGS sequence"/>
</dbReference>
<gene>
    <name evidence="8" type="ORF">CMQ_3485</name>
</gene>
<keyword evidence="9" id="KW-1185">Reference proteome</keyword>
<dbReference type="Gene3D" id="3.40.50.1440">
    <property type="entry name" value="Tubulin/FtsZ, GTPase domain"/>
    <property type="match status" value="1"/>
</dbReference>
<dbReference type="Pfam" id="PF10644">
    <property type="entry name" value="Misat_Tub_SegII"/>
    <property type="match status" value="1"/>
</dbReference>
<dbReference type="Pfam" id="PF14881">
    <property type="entry name" value="Tubulin_3"/>
    <property type="match status" value="1"/>
</dbReference>
<comment type="similarity">
    <text evidence="3">Belongs to the misato family.</text>
</comment>
<evidence type="ECO:0000313" key="9">
    <source>
        <dbReference type="Proteomes" id="UP000007796"/>
    </source>
</evidence>
<evidence type="ECO:0000256" key="5">
    <source>
        <dbReference type="SAM" id="MobiDB-lite"/>
    </source>
</evidence>
<evidence type="ECO:0000256" key="2">
    <source>
        <dbReference type="ARBA" id="ARBA00004173"/>
    </source>
</evidence>
<evidence type="ECO:0000259" key="6">
    <source>
        <dbReference type="Pfam" id="PF10644"/>
    </source>
</evidence>
<dbReference type="STRING" id="655863.F0XAM2"/>
<dbReference type="InterPro" id="IPR019605">
    <property type="entry name" value="Misato_II_tubulin-like"/>
</dbReference>
<dbReference type="PANTHER" id="PTHR13391">
    <property type="entry name" value="MITOCHONDRIAL DISTRIBUTION REGULATOR MISATO"/>
    <property type="match status" value="1"/>
</dbReference>
<name>F0XAM2_GROCL</name>
<comment type="subcellular location">
    <subcellularLocation>
        <location evidence="2">Mitochondrion</location>
    </subcellularLocation>
</comment>
<dbReference type="GO" id="GO:0007005">
    <property type="term" value="P:mitochondrion organization"/>
    <property type="evidence" value="ECO:0007669"/>
    <property type="project" value="InterPro"/>
</dbReference>
<keyword evidence="4" id="KW-0496">Mitochondrion</keyword>
<evidence type="ECO:0000259" key="7">
    <source>
        <dbReference type="Pfam" id="PF14881"/>
    </source>
</evidence>
<feature type="domain" description="Misato Segment II tubulin-like" evidence="6">
    <location>
        <begin position="2"/>
        <end position="119"/>
    </location>
</feature>
<accession>F0XAM2</accession>
<dbReference type="InterPro" id="IPR036525">
    <property type="entry name" value="Tubulin/FtsZ_GTPase_sf"/>
</dbReference>
<feature type="compositionally biased region" description="Basic and acidic residues" evidence="5">
    <location>
        <begin position="425"/>
        <end position="435"/>
    </location>
</feature>
<dbReference type="InterPro" id="IPR049942">
    <property type="entry name" value="DML1/Misato"/>
</dbReference>
<sequence>MHEIITLQLGRQSNYVATHFWNAQESYFTYGKDEPSPVDHDIHWRAGIGADKTETYLPRTVVYDRKGGFGSLRKINALYEAAQEGNDGGTSSTSGTWAGQAVVQRETPIIPSAYTQSLDTGGDAAALTPSMVRYWSDFGRVYYHPRSLVEVGDEPEAADAEPDLSWAAGDALFATLDREHDLLDRDLRPFLEEADQMQGLQVLTSIDDAWGGFAARYLERLRDEYGKSTVWLWALQEPVARMPRAKRLVRLANKARTLASAAGQASLVVPIAMPSLPLRGVESTLDPRLTWHVSALLATAIETATLPSRLRRGGDSLAYMTELLNATGHQTVAHLQMTVGQSWRAIRKAAAAAHAQDVDIDGPAAALRLNIDLAPQDEPRTGVYGRPAGRPKKTRMFGQAVVSRGSSDDKNEKDDDDDDNNNSNNDDRTPDREDMARRRLALQPVSQRYPVDLGFPLLDSFPHIYQLTAAQQTSIRVTTGLATNSTVADSIQGLRSVVVAPWAVSLEDREDLGNELAGMADAYHEGWSSGSDEADDDD</sequence>
<reference evidence="8 9" key="1">
    <citation type="journal article" date="2011" name="Proc. Natl. Acad. Sci. U.S.A.">
        <title>Genome and transcriptome analyses of the mountain pine beetle-fungal symbiont Grosmannia clavigera, a lodgepole pine pathogen.</title>
        <authorList>
            <person name="DiGuistini S."/>
            <person name="Wang Y."/>
            <person name="Liao N.Y."/>
            <person name="Taylor G."/>
            <person name="Tanguay P."/>
            <person name="Feau N."/>
            <person name="Henrissat B."/>
            <person name="Chan S.K."/>
            <person name="Hesse-Orce U."/>
            <person name="Alamouti S.M."/>
            <person name="Tsui C.K.M."/>
            <person name="Docking R.T."/>
            <person name="Levasseur A."/>
            <person name="Haridas S."/>
            <person name="Robertson G."/>
            <person name="Birol I."/>
            <person name="Holt R.A."/>
            <person name="Marra M.A."/>
            <person name="Hamelin R.C."/>
            <person name="Hirst M."/>
            <person name="Jones S.J.M."/>
            <person name="Bohlmann J."/>
            <person name="Breuil C."/>
        </authorList>
    </citation>
    <scope>NUCLEOTIDE SEQUENCE [LARGE SCALE GENOMIC DNA]</scope>
    <source>
        <strain evidence="9">kw1407 / UAMH 11150</strain>
    </source>
</reference>
<dbReference type="InterPro" id="IPR029209">
    <property type="entry name" value="DML1/Misato_tubulin"/>
</dbReference>
<dbReference type="EMBL" id="GL629735">
    <property type="protein sequence ID" value="EFX05416.1"/>
    <property type="molecule type" value="Genomic_DNA"/>
</dbReference>
<feature type="domain" description="DML1/Misato tubulin" evidence="7">
    <location>
        <begin position="125"/>
        <end position="310"/>
    </location>
</feature>
<dbReference type="RefSeq" id="XP_014174898.1">
    <property type="nucleotide sequence ID" value="XM_014319423.1"/>
</dbReference>
<evidence type="ECO:0000256" key="3">
    <source>
        <dbReference type="ARBA" id="ARBA00008507"/>
    </source>
</evidence>
<protein>
    <submittedName>
        <fullName evidence="8">MtDNA inheritance protein</fullName>
    </submittedName>
</protein>
<dbReference type="SUPFAM" id="SSF52490">
    <property type="entry name" value="Tubulin nucleotide-binding domain-like"/>
    <property type="match status" value="1"/>
</dbReference>
<dbReference type="OrthoDB" id="271881at2759"/>
<dbReference type="HOGENOM" id="CLU_022511_2_0_1"/>
<dbReference type="GO" id="GO:0005739">
    <property type="term" value="C:mitochondrion"/>
    <property type="evidence" value="ECO:0007669"/>
    <property type="project" value="UniProtKB-SubCell"/>
</dbReference>
<dbReference type="InParanoid" id="F0XAM2"/>
<dbReference type="eggNOG" id="KOG2530">
    <property type="taxonomic scope" value="Eukaryota"/>
</dbReference>
<dbReference type="PANTHER" id="PTHR13391:SF0">
    <property type="entry name" value="PROTEIN MISATO HOMOLOG 1"/>
    <property type="match status" value="1"/>
</dbReference>
<evidence type="ECO:0000256" key="4">
    <source>
        <dbReference type="ARBA" id="ARBA00023128"/>
    </source>
</evidence>
<evidence type="ECO:0000256" key="1">
    <source>
        <dbReference type="ARBA" id="ARBA00003757"/>
    </source>
</evidence>
<feature type="region of interest" description="Disordered" evidence="5">
    <location>
        <begin position="372"/>
        <end position="435"/>
    </location>
</feature>
<comment type="function">
    <text evidence="1">Involved in the partitioning of the mitochondrial organelle and mitochondrial DNA (mtDNA) inheritance.</text>
</comment>
<evidence type="ECO:0000313" key="8">
    <source>
        <dbReference type="EMBL" id="EFX05416.1"/>
    </source>
</evidence>